<sequence>MNSAAQKMENNRQALDVVICSWMPILAQHVVQHYRAPTWSNRAQDPINTREIVFSQPLLNSLALQQAPPPRLHQFIVSSVAANNSDGALLEPHVRLGRTSHSLVTRSQATCKPTTLARKCQEHIVSLFVVVDVDVNRDGVNKAFAGVVELPSFV</sequence>
<keyword evidence="3" id="KW-1185">Reference proteome</keyword>
<dbReference type="EMBL" id="VJMH01000542">
    <property type="protein sequence ID" value="KAF0715620.1"/>
    <property type="molecule type" value="Genomic_DNA"/>
</dbReference>
<name>A0A485KAF2_9STRA</name>
<protein>
    <submittedName>
        <fullName evidence="2">Aste57867_3289 protein</fullName>
    </submittedName>
</protein>
<evidence type="ECO:0000313" key="2">
    <source>
        <dbReference type="EMBL" id="VFT80460.1"/>
    </source>
</evidence>
<reference evidence="1" key="2">
    <citation type="submission" date="2019-06" db="EMBL/GenBank/DDBJ databases">
        <title>Genomics analysis of Aphanomyces spp. identifies a new class of oomycete effector associated with host adaptation.</title>
        <authorList>
            <person name="Gaulin E."/>
        </authorList>
    </citation>
    <scope>NUCLEOTIDE SEQUENCE</scope>
    <source>
        <strain evidence="1">CBS 578.67</strain>
    </source>
</reference>
<evidence type="ECO:0000313" key="1">
    <source>
        <dbReference type="EMBL" id="KAF0715620.1"/>
    </source>
</evidence>
<evidence type="ECO:0000313" key="3">
    <source>
        <dbReference type="Proteomes" id="UP000332933"/>
    </source>
</evidence>
<dbReference type="EMBL" id="CAADRA010000542">
    <property type="protein sequence ID" value="VFT80460.1"/>
    <property type="molecule type" value="Genomic_DNA"/>
</dbReference>
<proteinExistence type="predicted"/>
<accession>A0A485KAF2</accession>
<dbReference type="Proteomes" id="UP000332933">
    <property type="component" value="Unassembled WGS sequence"/>
</dbReference>
<organism evidence="2 3">
    <name type="scientific">Aphanomyces stellatus</name>
    <dbReference type="NCBI Taxonomy" id="120398"/>
    <lineage>
        <taxon>Eukaryota</taxon>
        <taxon>Sar</taxon>
        <taxon>Stramenopiles</taxon>
        <taxon>Oomycota</taxon>
        <taxon>Saprolegniomycetes</taxon>
        <taxon>Saprolegniales</taxon>
        <taxon>Verrucalvaceae</taxon>
        <taxon>Aphanomyces</taxon>
    </lineage>
</organism>
<reference evidence="2 3" key="1">
    <citation type="submission" date="2019-03" db="EMBL/GenBank/DDBJ databases">
        <authorList>
            <person name="Gaulin E."/>
            <person name="Dumas B."/>
        </authorList>
    </citation>
    <scope>NUCLEOTIDE SEQUENCE [LARGE SCALE GENOMIC DNA]</scope>
    <source>
        <strain evidence="2">CBS 568.67</strain>
    </source>
</reference>
<dbReference type="AlphaFoldDB" id="A0A485KAF2"/>
<gene>
    <name evidence="2" type="primary">Aste57867_3289</name>
    <name evidence="1" type="ORF">As57867_003279</name>
    <name evidence="2" type="ORF">ASTE57867_3289</name>
</gene>